<dbReference type="EC" id="3.1.2.-" evidence="3"/>
<dbReference type="Proteomes" id="UP000553963">
    <property type="component" value="Unassembled WGS sequence"/>
</dbReference>
<sequence>MSEDENVPSSGRHTPDGHVLPVRIYFEDTDFSGVVYHASYVRFMERGRTEYVRLLGVMHAALDAGEAGEPMAFAVHRLEIEFRRPARIDDVVEVVTKPREIRGARIILDQQIRRGSTVLVSAVVTVVLVTKDGRPCRIPDSLAERFAAAPQ</sequence>
<keyword evidence="4" id="KW-1185">Reference proteome</keyword>
<name>A0A840AQX7_9HYPH</name>
<dbReference type="InterPro" id="IPR014166">
    <property type="entry name" value="Tol-Pal_acyl-CoA_thioesterase"/>
</dbReference>
<evidence type="ECO:0000256" key="2">
    <source>
        <dbReference type="ARBA" id="ARBA00022801"/>
    </source>
</evidence>
<dbReference type="NCBIfam" id="TIGR00051">
    <property type="entry name" value="YbgC/FadM family acyl-CoA thioesterase"/>
    <property type="match status" value="1"/>
</dbReference>
<dbReference type="AlphaFoldDB" id="A0A840AQX7"/>
<reference evidence="3 4" key="1">
    <citation type="submission" date="2020-08" db="EMBL/GenBank/DDBJ databases">
        <title>Genomic Encyclopedia of Type Strains, Phase IV (KMG-IV): sequencing the most valuable type-strain genomes for metagenomic binning, comparative biology and taxonomic classification.</title>
        <authorList>
            <person name="Goeker M."/>
        </authorList>
    </citation>
    <scope>NUCLEOTIDE SEQUENCE [LARGE SCALE GENOMIC DNA]</scope>
    <source>
        <strain evidence="3 4">DSM 25966</strain>
    </source>
</reference>
<comment type="caution">
    <text evidence="3">The sequence shown here is derived from an EMBL/GenBank/DDBJ whole genome shotgun (WGS) entry which is preliminary data.</text>
</comment>
<protein>
    <submittedName>
        <fullName evidence="3">Acyl-CoA thioester hydrolase</fullName>
        <ecNumber evidence="3">3.1.2.-</ecNumber>
    </submittedName>
</protein>
<dbReference type="InterPro" id="IPR008272">
    <property type="entry name" value="HB-CoA_thioesterase_AS"/>
</dbReference>
<dbReference type="SUPFAM" id="SSF54637">
    <property type="entry name" value="Thioesterase/thiol ester dehydrase-isomerase"/>
    <property type="match status" value="1"/>
</dbReference>
<dbReference type="PIRSF" id="PIRSF003230">
    <property type="entry name" value="YbgC"/>
    <property type="match status" value="1"/>
</dbReference>
<dbReference type="InterPro" id="IPR006684">
    <property type="entry name" value="YbgC/YbaW"/>
</dbReference>
<dbReference type="CDD" id="cd00586">
    <property type="entry name" value="4HBT"/>
    <property type="match status" value="1"/>
</dbReference>
<dbReference type="PROSITE" id="PS01328">
    <property type="entry name" value="4HBCOA_THIOESTERASE"/>
    <property type="match status" value="1"/>
</dbReference>
<accession>A0A840AQX7</accession>
<proteinExistence type="inferred from homology"/>
<evidence type="ECO:0000313" key="4">
    <source>
        <dbReference type="Proteomes" id="UP000553963"/>
    </source>
</evidence>
<dbReference type="GO" id="GO:0047617">
    <property type="term" value="F:fatty acyl-CoA hydrolase activity"/>
    <property type="evidence" value="ECO:0007669"/>
    <property type="project" value="TreeGrafter"/>
</dbReference>
<dbReference type="NCBIfam" id="TIGR02799">
    <property type="entry name" value="thio_ybgC"/>
    <property type="match status" value="1"/>
</dbReference>
<dbReference type="PANTHER" id="PTHR31793:SF37">
    <property type="entry name" value="ACYL-COA THIOESTER HYDROLASE YBGC"/>
    <property type="match status" value="1"/>
</dbReference>
<dbReference type="Gene3D" id="3.10.129.10">
    <property type="entry name" value="Hotdog Thioesterase"/>
    <property type="match status" value="1"/>
</dbReference>
<dbReference type="Pfam" id="PF13279">
    <property type="entry name" value="4HBT_2"/>
    <property type="match status" value="1"/>
</dbReference>
<evidence type="ECO:0000313" key="3">
    <source>
        <dbReference type="EMBL" id="MBB3932042.1"/>
    </source>
</evidence>
<keyword evidence="2 3" id="KW-0378">Hydrolase</keyword>
<dbReference type="FunFam" id="3.10.129.10:FF:000004">
    <property type="entry name" value="Tol-pal system-associated acyl-CoA thioesterase"/>
    <property type="match status" value="1"/>
</dbReference>
<dbReference type="RefSeq" id="WP_183399716.1">
    <property type="nucleotide sequence ID" value="NZ_JACIDS010000004.1"/>
</dbReference>
<gene>
    <name evidence="3" type="ORF">GGR25_003100</name>
</gene>
<organism evidence="3 4">
    <name type="scientific">Kaistia hirudinis</name>
    <dbReference type="NCBI Taxonomy" id="1293440"/>
    <lineage>
        <taxon>Bacteria</taxon>
        <taxon>Pseudomonadati</taxon>
        <taxon>Pseudomonadota</taxon>
        <taxon>Alphaproteobacteria</taxon>
        <taxon>Hyphomicrobiales</taxon>
        <taxon>Kaistiaceae</taxon>
        <taxon>Kaistia</taxon>
    </lineage>
</organism>
<comment type="similarity">
    <text evidence="1">Belongs to the 4-hydroxybenzoyl-CoA thioesterase family.</text>
</comment>
<dbReference type="EMBL" id="JACIDS010000004">
    <property type="protein sequence ID" value="MBB3932042.1"/>
    <property type="molecule type" value="Genomic_DNA"/>
</dbReference>
<dbReference type="InterPro" id="IPR029069">
    <property type="entry name" value="HotDog_dom_sf"/>
</dbReference>
<evidence type="ECO:0000256" key="1">
    <source>
        <dbReference type="ARBA" id="ARBA00005953"/>
    </source>
</evidence>
<dbReference type="InterPro" id="IPR050563">
    <property type="entry name" value="4-hydroxybenzoyl-CoA_TE"/>
</dbReference>
<dbReference type="PANTHER" id="PTHR31793">
    <property type="entry name" value="4-HYDROXYBENZOYL-COA THIOESTERASE FAMILY MEMBER"/>
    <property type="match status" value="1"/>
</dbReference>